<dbReference type="GO" id="GO:0016020">
    <property type="term" value="C:membrane"/>
    <property type="evidence" value="ECO:0007669"/>
    <property type="project" value="TreeGrafter"/>
</dbReference>
<comment type="caution">
    <text evidence="5">The sequence shown here is derived from an EMBL/GenBank/DDBJ whole genome shotgun (WGS) entry which is preliminary data.</text>
</comment>
<evidence type="ECO:0000256" key="3">
    <source>
        <dbReference type="ARBA" id="ARBA00023121"/>
    </source>
</evidence>
<dbReference type="InterPro" id="IPR001849">
    <property type="entry name" value="PH_domain"/>
</dbReference>
<dbReference type="GO" id="GO:0032934">
    <property type="term" value="F:sterol binding"/>
    <property type="evidence" value="ECO:0007669"/>
    <property type="project" value="TreeGrafter"/>
</dbReference>
<proteinExistence type="predicted"/>
<evidence type="ECO:0000313" key="5">
    <source>
        <dbReference type="EMBL" id="OMJ90875.1"/>
    </source>
</evidence>
<dbReference type="InterPro" id="IPR000648">
    <property type="entry name" value="Oxysterol-bd"/>
</dbReference>
<evidence type="ECO:0000313" key="6">
    <source>
        <dbReference type="Proteomes" id="UP000187209"/>
    </source>
</evidence>
<dbReference type="Pfam" id="PF00169">
    <property type="entry name" value="PH"/>
    <property type="match status" value="1"/>
</dbReference>
<gene>
    <name evidence="5" type="ORF">SteCoe_6634</name>
</gene>
<dbReference type="Proteomes" id="UP000187209">
    <property type="component" value="Unassembled WGS sequence"/>
</dbReference>
<dbReference type="InterPro" id="IPR011993">
    <property type="entry name" value="PH-like_dom_sf"/>
</dbReference>
<dbReference type="Gene3D" id="2.30.29.30">
    <property type="entry name" value="Pleckstrin-homology domain (PH domain)/Phosphotyrosine-binding domain (PTB)"/>
    <property type="match status" value="1"/>
</dbReference>
<dbReference type="OrthoDB" id="309527at2759"/>
<dbReference type="PROSITE" id="PS50003">
    <property type="entry name" value="PH_DOMAIN"/>
    <property type="match status" value="1"/>
</dbReference>
<organism evidence="5 6">
    <name type="scientific">Stentor coeruleus</name>
    <dbReference type="NCBI Taxonomy" id="5963"/>
    <lineage>
        <taxon>Eukaryota</taxon>
        <taxon>Sar</taxon>
        <taxon>Alveolata</taxon>
        <taxon>Ciliophora</taxon>
        <taxon>Postciliodesmatophora</taxon>
        <taxon>Heterotrichea</taxon>
        <taxon>Heterotrichida</taxon>
        <taxon>Stentoridae</taxon>
        <taxon>Stentor</taxon>
    </lineage>
</organism>
<evidence type="ECO:0000259" key="4">
    <source>
        <dbReference type="PROSITE" id="PS50003"/>
    </source>
</evidence>
<keyword evidence="3" id="KW-0446">Lipid-binding</keyword>
<dbReference type="SMART" id="SM00233">
    <property type="entry name" value="PH"/>
    <property type="match status" value="1"/>
</dbReference>
<feature type="domain" description="PH" evidence="4">
    <location>
        <begin position="1"/>
        <end position="89"/>
    </location>
</feature>
<sequence>MEGYLMKWTNYVFGWQKRYFELSNGILSYKDEKNGNRLGTIHLDISQIFRHPKNFRRIYIDTGLVMIHLKSSTEEETAEWFEKLIANKENSHVYSQKNEMVNLISEKIAEINSIHAQILAEADLLSINVIKTTPGLERAIALCEEMKDLASETLGYIETQEGFITQSAEFESRLSNFVQAGVCEYEDTGTFVDARSHTSDNDLF</sequence>
<name>A0A1R2CPF2_9CILI</name>
<dbReference type="GO" id="GO:0005829">
    <property type="term" value="C:cytosol"/>
    <property type="evidence" value="ECO:0007669"/>
    <property type="project" value="TreeGrafter"/>
</dbReference>
<keyword evidence="1" id="KW-0813">Transport</keyword>
<accession>A0A1R2CPF2</accession>
<dbReference type="EMBL" id="MPUH01000093">
    <property type="protein sequence ID" value="OMJ90875.1"/>
    <property type="molecule type" value="Genomic_DNA"/>
</dbReference>
<keyword evidence="6" id="KW-1185">Reference proteome</keyword>
<dbReference type="PANTHER" id="PTHR10972">
    <property type="entry name" value="OXYSTEROL-BINDING PROTEIN-RELATED"/>
    <property type="match status" value="1"/>
</dbReference>
<keyword evidence="2" id="KW-0445">Lipid transport</keyword>
<dbReference type="AlphaFoldDB" id="A0A1R2CPF2"/>
<reference evidence="5 6" key="1">
    <citation type="submission" date="2016-11" db="EMBL/GenBank/DDBJ databases">
        <title>The macronuclear genome of Stentor coeruleus: a giant cell with tiny introns.</title>
        <authorList>
            <person name="Slabodnick M."/>
            <person name="Ruby J.G."/>
            <person name="Reiff S.B."/>
            <person name="Swart E.C."/>
            <person name="Gosai S."/>
            <person name="Prabakaran S."/>
            <person name="Witkowska E."/>
            <person name="Larue G.E."/>
            <person name="Fisher S."/>
            <person name="Freeman R.M."/>
            <person name="Gunawardena J."/>
            <person name="Chu W."/>
            <person name="Stover N.A."/>
            <person name="Gregory B.D."/>
            <person name="Nowacki M."/>
            <person name="Derisi J."/>
            <person name="Roy S.W."/>
            <person name="Marshall W.F."/>
            <person name="Sood P."/>
        </authorList>
    </citation>
    <scope>NUCLEOTIDE SEQUENCE [LARGE SCALE GENOMIC DNA]</scope>
    <source>
        <strain evidence="5">WM001</strain>
    </source>
</reference>
<dbReference type="GO" id="GO:0006869">
    <property type="term" value="P:lipid transport"/>
    <property type="evidence" value="ECO:0007669"/>
    <property type="project" value="UniProtKB-KW"/>
</dbReference>
<evidence type="ECO:0000256" key="1">
    <source>
        <dbReference type="ARBA" id="ARBA00022448"/>
    </source>
</evidence>
<dbReference type="SUPFAM" id="SSF50729">
    <property type="entry name" value="PH domain-like"/>
    <property type="match status" value="1"/>
</dbReference>
<dbReference type="PANTHER" id="PTHR10972:SF136">
    <property type="entry name" value="OXYSTEROL-BINDING PROTEIN 8"/>
    <property type="match status" value="1"/>
</dbReference>
<evidence type="ECO:0000256" key="2">
    <source>
        <dbReference type="ARBA" id="ARBA00023055"/>
    </source>
</evidence>
<protein>
    <recommendedName>
        <fullName evidence="4">PH domain-containing protein</fullName>
    </recommendedName>
</protein>